<dbReference type="GO" id="GO:0004519">
    <property type="term" value="F:endonuclease activity"/>
    <property type="evidence" value="ECO:0007669"/>
    <property type="project" value="UniProtKB-KW"/>
</dbReference>
<keyword evidence="2" id="KW-0540">Nuclease</keyword>
<dbReference type="InterPro" id="IPR027417">
    <property type="entry name" value="P-loop_NTPase"/>
</dbReference>
<dbReference type="InterPro" id="IPR038729">
    <property type="entry name" value="Rad50/SbcC_AAA"/>
</dbReference>
<evidence type="ECO:0000313" key="2">
    <source>
        <dbReference type="EMBL" id="KJF78590.1"/>
    </source>
</evidence>
<reference evidence="2 3" key="1">
    <citation type="submission" date="2015-02" db="EMBL/GenBank/DDBJ databases">
        <title>Whole genome shotgun sequencing of cultured foodborne pathogen.</title>
        <authorList>
            <person name="Timme R."/>
            <person name="Allard M.W."/>
            <person name="Strain E."/>
            <person name="Evans P.S."/>
            <person name="Brown E."/>
        </authorList>
    </citation>
    <scope>NUCLEOTIDE SEQUENCE [LARGE SCALE GENOMIC DNA]</scope>
    <source>
        <strain evidence="2 3">GCSL-TSO-24</strain>
    </source>
</reference>
<dbReference type="Pfam" id="PF20469">
    <property type="entry name" value="OLD-like_TOPRIM"/>
    <property type="match status" value="1"/>
</dbReference>
<dbReference type="CDD" id="cd01026">
    <property type="entry name" value="TOPRIM_OLD"/>
    <property type="match status" value="1"/>
</dbReference>
<organism evidence="2 3">
    <name type="scientific">Morganella morganii</name>
    <name type="common">Proteus morganii</name>
    <dbReference type="NCBI Taxonomy" id="582"/>
    <lineage>
        <taxon>Bacteria</taxon>
        <taxon>Pseudomonadati</taxon>
        <taxon>Pseudomonadota</taxon>
        <taxon>Gammaproteobacteria</taxon>
        <taxon>Enterobacterales</taxon>
        <taxon>Morganellaceae</taxon>
        <taxon>Morganella</taxon>
    </lineage>
</organism>
<keyword evidence="2" id="KW-0378">Hydrolase</keyword>
<dbReference type="Pfam" id="PF13476">
    <property type="entry name" value="AAA_23"/>
    <property type="match status" value="1"/>
</dbReference>
<dbReference type="AlphaFoldDB" id="A0A0D8L9C3"/>
<dbReference type="PANTHER" id="PTHR43581:SF4">
    <property type="entry name" value="ATP_GTP PHOSPHATASE"/>
    <property type="match status" value="1"/>
</dbReference>
<proteinExistence type="predicted"/>
<dbReference type="Gene3D" id="3.40.50.300">
    <property type="entry name" value="P-loop containing nucleotide triphosphate hydrolases"/>
    <property type="match status" value="1"/>
</dbReference>
<dbReference type="Pfam" id="PF13175">
    <property type="entry name" value="AAA_15"/>
    <property type="match status" value="1"/>
</dbReference>
<comment type="caution">
    <text evidence="2">The sequence shown here is derived from an EMBL/GenBank/DDBJ whole genome shotgun (WGS) entry which is preliminary data.</text>
</comment>
<dbReference type="SUPFAM" id="SSF52540">
    <property type="entry name" value="P-loop containing nucleoside triphosphate hydrolases"/>
    <property type="match status" value="1"/>
</dbReference>
<protein>
    <submittedName>
        <fullName evidence="2">ATP-dependent endonuclease</fullName>
    </submittedName>
</protein>
<name>A0A0D8L9C3_MORMO</name>
<dbReference type="InterPro" id="IPR041685">
    <property type="entry name" value="AAA_GajA/Old/RecF-like"/>
</dbReference>
<evidence type="ECO:0000313" key="3">
    <source>
        <dbReference type="Proteomes" id="UP000032582"/>
    </source>
</evidence>
<evidence type="ECO:0000259" key="1">
    <source>
        <dbReference type="SMART" id="SM00382"/>
    </source>
</evidence>
<dbReference type="InterPro" id="IPR003593">
    <property type="entry name" value="AAA+_ATPase"/>
</dbReference>
<dbReference type="Proteomes" id="UP000032582">
    <property type="component" value="Unassembled WGS sequence"/>
</dbReference>
<gene>
    <name evidence="2" type="ORF">UA45_05060</name>
</gene>
<dbReference type="SMART" id="SM00382">
    <property type="entry name" value="AAA"/>
    <property type="match status" value="1"/>
</dbReference>
<dbReference type="EMBL" id="JZSH01000035">
    <property type="protein sequence ID" value="KJF78590.1"/>
    <property type="molecule type" value="Genomic_DNA"/>
</dbReference>
<accession>A0A0D8L9C3</accession>
<feature type="domain" description="AAA+ ATPase" evidence="1">
    <location>
        <begin position="23"/>
        <end position="330"/>
    </location>
</feature>
<dbReference type="PANTHER" id="PTHR43581">
    <property type="entry name" value="ATP/GTP PHOSPHATASE"/>
    <property type="match status" value="1"/>
</dbReference>
<keyword evidence="2" id="KW-0255">Endonuclease</keyword>
<dbReference type="PATRIC" id="fig|582.24.peg.1534"/>
<sequence>MTHILKAKIKNFKKFREYEIYFDPKRNILVGDNEAGKSTILTAIELVLSGSRSKVESLGIEALLNAGVVSEFLAGEKNVDSLPSLHIELFLNEADNPDLNGRNNSDGTYADGLQLICEPNEELSAEIRQVLDTEGDNFPFEFYVAKFITFNGDAYSSYRNFLRFLSIDSTQINNEYANSQYVKAMYEATVEQPVRYSLMNEYRQQKNAFRDTQLNVINDNLEGYDFAIRSGSRFNLETDLTLTEEGIPIENRGKGKQCFIKTAFALRERDEGKRIDVLLLEEPENHLSHTNMYKLISQVEKAHDNQVIITTHSSLISSRLDLRKSILLNSAATRPATLTHLTRDTAKFFAKAPNHNILEHVLSEKVILVEGDAEYILMECLYERTKGHLPSEDGVHIISVGGTSFKRYMEVSRLLNIRTAVIRDNDSDYQKNCIDNYHDYQADCITVCADTDNTRITFEICMYQDNKEICDDLFSGGGIRLTPQQYMLNNKTTAAFRLLDEKANEITVPPYIREAIEWISE</sequence>
<dbReference type="InterPro" id="IPR034139">
    <property type="entry name" value="TOPRIM_OLD"/>
</dbReference>
<dbReference type="InterPro" id="IPR051396">
    <property type="entry name" value="Bact_Antivir_Def_Nuclease"/>
</dbReference>